<accession>A0A1Z5HSS9</accession>
<dbReference type="AlphaFoldDB" id="A0A1Z5HSS9"/>
<evidence type="ECO:0000313" key="2">
    <source>
        <dbReference type="Proteomes" id="UP000197032"/>
    </source>
</evidence>
<dbReference type="EMBL" id="BDGJ01000073">
    <property type="protein sequence ID" value="GAW92371.1"/>
    <property type="molecule type" value="Genomic_DNA"/>
</dbReference>
<name>A0A1Z5HSS9_9FIRM</name>
<protein>
    <submittedName>
        <fullName evidence="1">Uncharacterized protein</fullName>
    </submittedName>
</protein>
<dbReference type="Proteomes" id="UP000197032">
    <property type="component" value="Unassembled WGS sequence"/>
</dbReference>
<proteinExistence type="predicted"/>
<organism evidence="1 2">
    <name type="scientific">Calderihabitans maritimus</name>
    <dbReference type="NCBI Taxonomy" id="1246530"/>
    <lineage>
        <taxon>Bacteria</taxon>
        <taxon>Bacillati</taxon>
        <taxon>Bacillota</taxon>
        <taxon>Clostridia</taxon>
        <taxon>Neomoorellales</taxon>
        <taxon>Calderihabitantaceae</taxon>
        <taxon>Calderihabitans</taxon>
    </lineage>
</organism>
<reference evidence="2" key="1">
    <citation type="journal article" date="2017" name="Appl. Environ. Microbiol.">
        <title>Genomic analysis of Calderihabitans maritimus KKC1, a thermophilic hydrogenogenic carboxydotrophic bacterium isolated from marine sediment.</title>
        <authorList>
            <person name="Omae K."/>
            <person name="Yoneda Y."/>
            <person name="Fukuyama Y."/>
            <person name="Yoshida T."/>
            <person name="Sako Y."/>
        </authorList>
    </citation>
    <scope>NUCLEOTIDE SEQUENCE [LARGE SCALE GENOMIC DNA]</scope>
    <source>
        <strain evidence="2">KKC1</strain>
    </source>
</reference>
<comment type="caution">
    <text evidence="1">The sequence shown here is derived from an EMBL/GenBank/DDBJ whole genome shotgun (WGS) entry which is preliminary data.</text>
</comment>
<gene>
    <name evidence="1" type="ORF">KKC1_15260</name>
</gene>
<keyword evidence="2" id="KW-1185">Reference proteome</keyword>
<sequence length="70" mass="7870">MCGAFIYRITVSRVFLEKGDHKQAVVDRMLLVTKELNCIRNTLAGAIKTKNTVNIDVAYEKHSPVMSPSF</sequence>
<evidence type="ECO:0000313" key="1">
    <source>
        <dbReference type="EMBL" id="GAW92371.1"/>
    </source>
</evidence>